<reference evidence="2 3" key="1">
    <citation type="journal article" date="2024" name="BMC Biol.">
        <title>Comparative genomics of Ascetosporea gives new insight into the evolutionary basis for animal parasitism in Rhizaria.</title>
        <authorList>
            <person name="Hiltunen Thoren M."/>
            <person name="Onut-Brannstrom I."/>
            <person name="Alfjorden A."/>
            <person name="Peckova H."/>
            <person name="Swords F."/>
            <person name="Hooper C."/>
            <person name="Holzer A.S."/>
            <person name="Bass D."/>
            <person name="Burki F."/>
        </authorList>
    </citation>
    <scope>NUCLEOTIDE SEQUENCE [LARGE SCALE GENOMIC DNA]</scope>
    <source>
        <strain evidence="2">20-A016</strain>
    </source>
</reference>
<sequence length="159" mass="18463">MFYVTTDSLSPADYQKFADAGFVRSGNLLYLVCPSSSCCPAYPMRLDVRDFKASRSQRKVLNRFGKYTNPTKTSENSHIRKTDFRKLNQILSKENGIYPQIRKFVVAKLEFLNCYEGFEDFVVGDENWDVSNFLTIKIFYKKAKSAQQKIKLYHNKSAH</sequence>
<comment type="caution">
    <text evidence="2">The sequence shown here is derived from an EMBL/GenBank/DDBJ whole genome shotgun (WGS) entry which is preliminary data.</text>
</comment>
<evidence type="ECO:0000313" key="3">
    <source>
        <dbReference type="Proteomes" id="UP001439008"/>
    </source>
</evidence>
<dbReference type="Pfam" id="PF04376">
    <property type="entry name" value="ATE_N"/>
    <property type="match status" value="1"/>
</dbReference>
<dbReference type="PANTHER" id="PTHR21367">
    <property type="entry name" value="ARGININE-TRNA-PROTEIN TRANSFERASE 1"/>
    <property type="match status" value="1"/>
</dbReference>
<dbReference type="PANTHER" id="PTHR21367:SF1">
    <property type="entry name" value="ARGINYL-TRNA--PROTEIN TRANSFERASE 1"/>
    <property type="match status" value="1"/>
</dbReference>
<keyword evidence="3" id="KW-1185">Reference proteome</keyword>
<dbReference type="Proteomes" id="UP001439008">
    <property type="component" value="Unassembled WGS sequence"/>
</dbReference>
<dbReference type="InterPro" id="IPR030700">
    <property type="entry name" value="N-end_Aminoacyl_Trfase"/>
</dbReference>
<keyword evidence="2" id="KW-0012">Acyltransferase</keyword>
<feature type="domain" description="N-end aminoacyl transferase N-terminal" evidence="1">
    <location>
        <begin position="6"/>
        <end position="59"/>
    </location>
</feature>
<dbReference type="EC" id="2.3.2.8" evidence="2"/>
<dbReference type="GO" id="GO:0004057">
    <property type="term" value="F:arginyl-tRNA--protein transferase activity"/>
    <property type="evidence" value="ECO:0007669"/>
    <property type="project" value="UniProtKB-EC"/>
</dbReference>
<name>A0ABV2AN54_9EUKA</name>
<gene>
    <name evidence="2" type="primary">ATE1</name>
    <name evidence="2" type="ORF">MHBO_002679</name>
</gene>
<accession>A0ABV2AN54</accession>
<keyword evidence="2" id="KW-0808">Transferase</keyword>
<dbReference type="EMBL" id="JBDODL010001075">
    <property type="protein sequence ID" value="MES1921091.1"/>
    <property type="molecule type" value="Genomic_DNA"/>
</dbReference>
<proteinExistence type="predicted"/>
<protein>
    <submittedName>
        <fullName evidence="2">Arginyl-tRNA--protein transferase 1</fullName>
        <ecNumber evidence="2">2.3.2.8</ecNumber>
    </submittedName>
</protein>
<dbReference type="InterPro" id="IPR007471">
    <property type="entry name" value="N-end_Aminoacyl_Trfase_N"/>
</dbReference>
<evidence type="ECO:0000313" key="2">
    <source>
        <dbReference type="EMBL" id="MES1921091.1"/>
    </source>
</evidence>
<evidence type="ECO:0000259" key="1">
    <source>
        <dbReference type="Pfam" id="PF04376"/>
    </source>
</evidence>
<organism evidence="2 3">
    <name type="scientific">Bonamia ostreae</name>
    <dbReference type="NCBI Taxonomy" id="126728"/>
    <lineage>
        <taxon>Eukaryota</taxon>
        <taxon>Sar</taxon>
        <taxon>Rhizaria</taxon>
        <taxon>Endomyxa</taxon>
        <taxon>Ascetosporea</taxon>
        <taxon>Haplosporida</taxon>
        <taxon>Bonamia</taxon>
    </lineage>
</organism>